<name>A0A4C1Z3C8_EUMVA</name>
<protein>
    <submittedName>
        <fullName evidence="1">Uncharacterized protein</fullName>
    </submittedName>
</protein>
<dbReference type="AlphaFoldDB" id="A0A4C1Z3C8"/>
<gene>
    <name evidence="1" type="ORF">EVAR_59661_1</name>
</gene>
<dbReference type="Proteomes" id="UP000299102">
    <property type="component" value="Unassembled WGS sequence"/>
</dbReference>
<comment type="caution">
    <text evidence="1">The sequence shown here is derived from an EMBL/GenBank/DDBJ whole genome shotgun (WGS) entry which is preliminary data.</text>
</comment>
<evidence type="ECO:0000313" key="1">
    <source>
        <dbReference type="EMBL" id="GBP81722.1"/>
    </source>
</evidence>
<dbReference type="EMBL" id="BGZK01001527">
    <property type="protein sequence ID" value="GBP81722.1"/>
    <property type="molecule type" value="Genomic_DNA"/>
</dbReference>
<proteinExistence type="predicted"/>
<organism evidence="1 2">
    <name type="scientific">Eumeta variegata</name>
    <name type="common">Bagworm moth</name>
    <name type="synonym">Eumeta japonica</name>
    <dbReference type="NCBI Taxonomy" id="151549"/>
    <lineage>
        <taxon>Eukaryota</taxon>
        <taxon>Metazoa</taxon>
        <taxon>Ecdysozoa</taxon>
        <taxon>Arthropoda</taxon>
        <taxon>Hexapoda</taxon>
        <taxon>Insecta</taxon>
        <taxon>Pterygota</taxon>
        <taxon>Neoptera</taxon>
        <taxon>Endopterygota</taxon>
        <taxon>Lepidoptera</taxon>
        <taxon>Glossata</taxon>
        <taxon>Ditrysia</taxon>
        <taxon>Tineoidea</taxon>
        <taxon>Psychidae</taxon>
        <taxon>Oiketicinae</taxon>
        <taxon>Eumeta</taxon>
    </lineage>
</organism>
<sequence>MAMFELQESIRPRALYHRRHRCHANVRDSTSERAPRGTDIVVQLDRERDRTQYLSSFEGDALKISVLNQGTAAMLNEGMPKTITCP</sequence>
<reference evidence="1 2" key="1">
    <citation type="journal article" date="2019" name="Commun. Biol.">
        <title>The bagworm genome reveals a unique fibroin gene that provides high tensile strength.</title>
        <authorList>
            <person name="Kono N."/>
            <person name="Nakamura H."/>
            <person name="Ohtoshi R."/>
            <person name="Tomita M."/>
            <person name="Numata K."/>
            <person name="Arakawa K."/>
        </authorList>
    </citation>
    <scope>NUCLEOTIDE SEQUENCE [LARGE SCALE GENOMIC DNA]</scope>
</reference>
<accession>A0A4C1Z3C8</accession>
<keyword evidence="2" id="KW-1185">Reference proteome</keyword>
<evidence type="ECO:0000313" key="2">
    <source>
        <dbReference type="Proteomes" id="UP000299102"/>
    </source>
</evidence>